<dbReference type="EMBL" id="CP098502">
    <property type="protein sequence ID" value="UTI63832.1"/>
    <property type="molecule type" value="Genomic_DNA"/>
</dbReference>
<evidence type="ECO:0000313" key="1">
    <source>
        <dbReference type="EMBL" id="UTI63832.1"/>
    </source>
</evidence>
<dbReference type="Pfam" id="PF13738">
    <property type="entry name" value="Pyr_redox_3"/>
    <property type="match status" value="1"/>
</dbReference>
<protein>
    <submittedName>
        <fullName evidence="1">NAD(P)/FAD-dependent oxidoreductase</fullName>
    </submittedName>
</protein>
<proteinExistence type="predicted"/>
<sequence>MSENQHHRLVIVGAGIAGVGLGVRLRQAGIEDFVILERNTSVGGTWFEHTYPGCGCDIPATLYSYSFARNTRWTRLFPRQEEILDYVRRTADEYGVTPHIRFATEMAHSAWDEDAVLWRVRTADGEELTADLLISAIGATAEPEEPSIPGLTRFRGHRFHSARWDHDHDLRGERVAVIGTGPAAAQFVPLIQPDVAELHVYQRTPPWVMPHVDRPVPWAERQLYKLLPPVQDAQRNLLFGVYESLGVGFRGRTELIGPIEAIGRAHLRRQVKDPVLREQLTPRYRFGCKRPIQSNTYYPALAAGNCTLVTDPIAKVDGRAIVTADGTRREVDTIITAIGYKYSRSLLAHRIAGLGGRTLGEVWDRSPRAYLGSAVPGFPNMFILLGPNSIGINSVIFSLEAQIAYVMSALAQMDAGGVDRVEVTPEALRAYVDEVDRRSAGSVWTDGGCQAYYLDDTGRNFAIYPGFAAGYRRRTRRFDPGPYRIRAAA</sequence>
<name>A0ABY5DRX7_9ACTN</name>
<dbReference type="PANTHER" id="PTHR42877">
    <property type="entry name" value="L-ORNITHINE N(5)-MONOOXYGENASE-RELATED"/>
    <property type="match status" value="1"/>
</dbReference>
<evidence type="ECO:0000313" key="2">
    <source>
        <dbReference type="Proteomes" id="UP001056035"/>
    </source>
</evidence>
<dbReference type="InterPro" id="IPR051209">
    <property type="entry name" value="FAD-bind_Monooxygenase_sf"/>
</dbReference>
<accession>A0ABY5DRX7</accession>
<dbReference type="RefSeq" id="WP_254570553.1">
    <property type="nucleotide sequence ID" value="NZ_CP098502.1"/>
</dbReference>
<dbReference type="Proteomes" id="UP001056035">
    <property type="component" value="Chromosome"/>
</dbReference>
<keyword evidence="2" id="KW-1185">Reference proteome</keyword>
<gene>
    <name evidence="1" type="ORF">NBH00_21115</name>
</gene>
<organism evidence="1 2">
    <name type="scientific">Paraconexibacter antarcticus</name>
    <dbReference type="NCBI Taxonomy" id="2949664"/>
    <lineage>
        <taxon>Bacteria</taxon>
        <taxon>Bacillati</taxon>
        <taxon>Actinomycetota</taxon>
        <taxon>Thermoleophilia</taxon>
        <taxon>Solirubrobacterales</taxon>
        <taxon>Paraconexibacteraceae</taxon>
        <taxon>Paraconexibacter</taxon>
    </lineage>
</organism>
<dbReference type="InterPro" id="IPR036188">
    <property type="entry name" value="FAD/NAD-bd_sf"/>
</dbReference>
<reference evidence="1 2" key="1">
    <citation type="submission" date="2022-06" db="EMBL/GenBank/DDBJ databases">
        <title>Paraconexibacter antarcticus.</title>
        <authorList>
            <person name="Kim C.S."/>
        </authorList>
    </citation>
    <scope>NUCLEOTIDE SEQUENCE [LARGE SCALE GENOMIC DNA]</scope>
    <source>
        <strain evidence="1 2">02-257</strain>
    </source>
</reference>
<dbReference type="PANTHER" id="PTHR42877:SF4">
    <property type="entry name" value="FAD_NAD(P)-BINDING DOMAIN-CONTAINING PROTEIN-RELATED"/>
    <property type="match status" value="1"/>
</dbReference>
<dbReference type="Gene3D" id="3.50.50.60">
    <property type="entry name" value="FAD/NAD(P)-binding domain"/>
    <property type="match status" value="2"/>
</dbReference>
<dbReference type="SUPFAM" id="SSF51905">
    <property type="entry name" value="FAD/NAD(P)-binding domain"/>
    <property type="match status" value="2"/>
</dbReference>